<dbReference type="EMBL" id="CP045875">
    <property type="protein sequence ID" value="QGG47091.1"/>
    <property type="molecule type" value="Genomic_DNA"/>
</dbReference>
<dbReference type="SUPFAM" id="SSF55821">
    <property type="entry name" value="YrdC/RibB"/>
    <property type="match status" value="1"/>
</dbReference>
<comment type="function">
    <text evidence="13">Required for the formation of a threonylcarbamoyl group on adenosine at position 37 (t(6)A37) in tRNAs that read codons beginning with adenine.</text>
</comment>
<comment type="subcellular location">
    <subcellularLocation>
        <location evidence="1 13">Cytoplasm</location>
    </subcellularLocation>
</comment>
<feature type="binding site" evidence="14">
    <location>
        <position position="30"/>
    </location>
    <ligand>
        <name>L-threonine</name>
        <dbReference type="ChEBI" id="CHEBI:57926"/>
    </ligand>
</feature>
<dbReference type="GO" id="GO:0006450">
    <property type="term" value="P:regulation of translational fidelity"/>
    <property type="evidence" value="ECO:0007669"/>
    <property type="project" value="TreeGrafter"/>
</dbReference>
<evidence type="ECO:0000256" key="12">
    <source>
        <dbReference type="ARBA" id="ARBA00048366"/>
    </source>
</evidence>
<dbReference type="GO" id="GO:0008033">
    <property type="term" value="P:tRNA processing"/>
    <property type="evidence" value="ECO:0007669"/>
    <property type="project" value="UniProtKB-KW"/>
</dbReference>
<dbReference type="Pfam" id="PF03481">
    <property type="entry name" value="Sua5_C"/>
    <property type="match status" value="1"/>
</dbReference>
<protein>
    <recommendedName>
        <fullName evidence="4 13">Threonylcarbamoyl-AMP synthase</fullName>
        <shortName evidence="13">TC-AMP synthase</shortName>
        <ecNumber evidence="3 13">2.7.7.87</ecNumber>
    </recommendedName>
    <alternativeName>
        <fullName evidence="11 13">L-threonylcarbamoyladenylate synthase</fullName>
    </alternativeName>
</protein>
<evidence type="ECO:0000256" key="7">
    <source>
        <dbReference type="ARBA" id="ARBA00022694"/>
    </source>
</evidence>
<dbReference type="GO" id="GO:0005737">
    <property type="term" value="C:cytoplasm"/>
    <property type="evidence" value="ECO:0007669"/>
    <property type="project" value="UniProtKB-SubCell"/>
</dbReference>
<dbReference type="FunFam" id="3.90.870.10:FF:000008">
    <property type="entry name" value="Threonylcarbamoyl-AMP synthase"/>
    <property type="match status" value="1"/>
</dbReference>
<dbReference type="GO" id="GO:0003725">
    <property type="term" value="F:double-stranded RNA binding"/>
    <property type="evidence" value="ECO:0007669"/>
    <property type="project" value="UniProtKB-UniRule"/>
</dbReference>
<evidence type="ECO:0000256" key="13">
    <source>
        <dbReference type="PIRNR" id="PIRNR004930"/>
    </source>
</evidence>
<dbReference type="OrthoDB" id="9814580at2"/>
<dbReference type="EC" id="2.7.7.87" evidence="3 13"/>
<proteinExistence type="inferred from homology"/>
<comment type="catalytic activity">
    <reaction evidence="12 13">
        <text>L-threonine + hydrogencarbonate + ATP = L-threonylcarbamoyladenylate + diphosphate + H2O</text>
        <dbReference type="Rhea" id="RHEA:36407"/>
        <dbReference type="ChEBI" id="CHEBI:15377"/>
        <dbReference type="ChEBI" id="CHEBI:17544"/>
        <dbReference type="ChEBI" id="CHEBI:30616"/>
        <dbReference type="ChEBI" id="CHEBI:33019"/>
        <dbReference type="ChEBI" id="CHEBI:57926"/>
        <dbReference type="ChEBI" id="CHEBI:73682"/>
        <dbReference type="EC" id="2.7.7.87"/>
    </reaction>
</comment>
<dbReference type="Proteomes" id="UP000366051">
    <property type="component" value="Chromosome"/>
</dbReference>
<dbReference type="Pfam" id="PF01300">
    <property type="entry name" value="Sua5_yciO_yrdC"/>
    <property type="match status" value="1"/>
</dbReference>
<feature type="binding site" evidence="14">
    <location>
        <position position="53"/>
    </location>
    <ligand>
        <name>ATP</name>
        <dbReference type="ChEBI" id="CHEBI:30616"/>
    </ligand>
</feature>
<dbReference type="PROSITE" id="PS51163">
    <property type="entry name" value="YRDC"/>
    <property type="match status" value="1"/>
</dbReference>
<feature type="binding site" evidence="14">
    <location>
        <position position="146"/>
    </location>
    <ligand>
        <name>ATP</name>
        <dbReference type="ChEBI" id="CHEBI:30616"/>
    </ligand>
</feature>
<feature type="binding site" evidence="14">
    <location>
        <position position="237"/>
    </location>
    <ligand>
        <name>ATP</name>
        <dbReference type="ChEBI" id="CHEBI:30616"/>
    </ligand>
</feature>
<keyword evidence="6 13" id="KW-0808">Transferase</keyword>
<dbReference type="GO" id="GO:0000049">
    <property type="term" value="F:tRNA binding"/>
    <property type="evidence" value="ECO:0007669"/>
    <property type="project" value="TreeGrafter"/>
</dbReference>
<dbReference type="NCBIfam" id="TIGR00057">
    <property type="entry name" value="L-threonylcarbamoyladenylate synthase"/>
    <property type="match status" value="1"/>
</dbReference>
<dbReference type="Gene3D" id="3.40.50.11030">
    <property type="entry name" value="Threonylcarbamoyl-AMP synthase, C-terminal domain"/>
    <property type="match status" value="1"/>
</dbReference>
<feature type="binding site" evidence="14">
    <location>
        <position position="62"/>
    </location>
    <ligand>
        <name>L-threonine</name>
        <dbReference type="ChEBI" id="CHEBI:57926"/>
    </ligand>
</feature>
<keyword evidence="5 13" id="KW-0963">Cytoplasm</keyword>
<organism evidence="16 17">
    <name type="scientific">Heliorestis convoluta</name>
    <dbReference type="NCBI Taxonomy" id="356322"/>
    <lineage>
        <taxon>Bacteria</taxon>
        <taxon>Bacillati</taxon>
        <taxon>Bacillota</taxon>
        <taxon>Clostridia</taxon>
        <taxon>Eubacteriales</taxon>
        <taxon>Heliobacteriaceae</taxon>
        <taxon>Heliorestis</taxon>
    </lineage>
</organism>
<evidence type="ECO:0000256" key="10">
    <source>
        <dbReference type="ARBA" id="ARBA00022840"/>
    </source>
</evidence>
<keyword evidence="10 13" id="KW-0067">ATP-binding</keyword>
<feature type="binding site" evidence="14">
    <location>
        <position position="57"/>
    </location>
    <ligand>
        <name>ATP</name>
        <dbReference type="ChEBI" id="CHEBI:30616"/>
    </ligand>
</feature>
<evidence type="ECO:0000259" key="15">
    <source>
        <dbReference type="PROSITE" id="PS51163"/>
    </source>
</evidence>
<dbReference type="InterPro" id="IPR038385">
    <property type="entry name" value="Sua5/YwlC_C"/>
</dbReference>
<feature type="binding site" evidence="14">
    <location>
        <position position="136"/>
    </location>
    <ligand>
        <name>L-threonine</name>
        <dbReference type="ChEBI" id="CHEBI:57926"/>
    </ligand>
</feature>
<dbReference type="PIRSF" id="PIRSF004930">
    <property type="entry name" value="Tln_factor_SUA5"/>
    <property type="match status" value="1"/>
</dbReference>
<dbReference type="KEGG" id="hcv:FTV88_0939"/>
<evidence type="ECO:0000256" key="1">
    <source>
        <dbReference type="ARBA" id="ARBA00004496"/>
    </source>
</evidence>
<evidence type="ECO:0000256" key="5">
    <source>
        <dbReference type="ARBA" id="ARBA00022490"/>
    </source>
</evidence>
<dbReference type="RefSeq" id="WP_153724541.1">
    <property type="nucleotide sequence ID" value="NZ_CP045875.1"/>
</dbReference>
<evidence type="ECO:0000313" key="17">
    <source>
        <dbReference type="Proteomes" id="UP000366051"/>
    </source>
</evidence>
<evidence type="ECO:0000313" key="16">
    <source>
        <dbReference type="EMBL" id="QGG47091.1"/>
    </source>
</evidence>
<evidence type="ECO:0000256" key="11">
    <source>
        <dbReference type="ARBA" id="ARBA00029774"/>
    </source>
</evidence>
<keyword evidence="7 13" id="KW-0819">tRNA processing</keyword>
<dbReference type="PANTHER" id="PTHR17490:SF16">
    <property type="entry name" value="THREONYLCARBAMOYL-AMP SYNTHASE"/>
    <property type="match status" value="1"/>
</dbReference>
<keyword evidence="17" id="KW-1185">Reference proteome</keyword>
<keyword evidence="8 13" id="KW-0548">Nucleotidyltransferase</keyword>
<evidence type="ECO:0000256" key="14">
    <source>
        <dbReference type="PIRSR" id="PIRSR004930-1"/>
    </source>
</evidence>
<reference evidence="17" key="1">
    <citation type="submission" date="2019-11" db="EMBL/GenBank/DDBJ databases">
        <title>Genome sequence of Heliorestis convoluta strain HH, an alkaliphilic and minimalistic phototrophic bacterium from a soda lake in Egypt.</title>
        <authorList>
            <person name="Dewey E.D."/>
            <person name="Stokes L.M."/>
            <person name="Burchell B.M."/>
            <person name="Shaffer K.N."/>
            <person name="Huntington A.M."/>
            <person name="Baker J.M."/>
            <person name="Nadendla S."/>
            <person name="Giglio M.G."/>
            <person name="Touchman J.W."/>
            <person name="Blankenship R.E."/>
            <person name="Madigan M.T."/>
            <person name="Sattley W.M."/>
        </authorList>
    </citation>
    <scope>NUCLEOTIDE SEQUENCE [LARGE SCALE GENOMIC DNA]</scope>
    <source>
        <strain evidence="17">HH</strain>
    </source>
</reference>
<evidence type="ECO:0000256" key="2">
    <source>
        <dbReference type="ARBA" id="ARBA00007663"/>
    </source>
</evidence>
<feature type="binding site" evidence="14">
    <location>
        <position position="138"/>
    </location>
    <ligand>
        <name>ATP</name>
        <dbReference type="ChEBI" id="CHEBI:30616"/>
    </ligand>
</feature>
<dbReference type="GO" id="GO:0005524">
    <property type="term" value="F:ATP binding"/>
    <property type="evidence" value="ECO:0007669"/>
    <property type="project" value="UniProtKB-UniRule"/>
</dbReference>
<evidence type="ECO:0000256" key="3">
    <source>
        <dbReference type="ARBA" id="ARBA00012584"/>
    </source>
</evidence>
<name>A0A5Q2MYP1_9FIRM</name>
<evidence type="ECO:0000256" key="6">
    <source>
        <dbReference type="ARBA" id="ARBA00022679"/>
    </source>
</evidence>
<evidence type="ECO:0000256" key="4">
    <source>
        <dbReference type="ARBA" id="ARBA00015492"/>
    </source>
</evidence>
<dbReference type="Gene3D" id="3.90.870.10">
    <property type="entry name" value="DHBP synthase"/>
    <property type="match status" value="1"/>
</dbReference>
<dbReference type="InterPro" id="IPR017945">
    <property type="entry name" value="DHBP_synth_RibB-like_a/b_dom"/>
</dbReference>
<feature type="binding site" evidence="14">
    <location>
        <position position="112"/>
    </location>
    <ligand>
        <name>ATP</name>
        <dbReference type="ChEBI" id="CHEBI:30616"/>
    </ligand>
</feature>
<gene>
    <name evidence="16" type="ORF">FTV88_0939</name>
</gene>
<evidence type="ECO:0000256" key="8">
    <source>
        <dbReference type="ARBA" id="ARBA00022695"/>
    </source>
</evidence>
<dbReference type="PANTHER" id="PTHR17490">
    <property type="entry name" value="SUA5"/>
    <property type="match status" value="1"/>
</dbReference>
<accession>A0A5Q2MYP1</accession>
<dbReference type="AlphaFoldDB" id="A0A5Q2MYP1"/>
<sequence>MKTKHLQPHQIAEAAQLLKQGQLVAFPTETVYGLGANALDSQAVNKIFQAKGRPSDNPLIIHIAQIEDLAQLTTDVPPLAQRLAEKFWPGPLTLVLPAAPTVPREVTAGLNTVAVRMPNHPIALELIKTAGLPVAAPSANRSGKPSPTRAHHVSKDLENKIAAIIDGGPCSVGIESTVVDATGPEPIILRPGGITFEMLEATTSERLTTIAPGLHGTRANLETDETPRSPGMKYTHYAPQAPLYLLTGTWEEQVKKLEKIQERIEKSKEKIGLFISEESFRIISKKSNHRIEKGAIPVIQRAGSRENLKDIAAGLFDALRAFDETEANLIIAETYPTHGIGLALMNRLTKAAGDRIWNEDN</sequence>
<dbReference type="InterPro" id="IPR006070">
    <property type="entry name" value="Sua5-like_dom"/>
</dbReference>
<feature type="binding site" evidence="14">
    <location>
        <position position="116"/>
    </location>
    <ligand>
        <name>L-threonine</name>
        <dbReference type="ChEBI" id="CHEBI:57926"/>
    </ligand>
</feature>
<feature type="binding site" evidence="14">
    <location>
        <position position="176"/>
    </location>
    <ligand>
        <name>L-threonine</name>
        <dbReference type="ChEBI" id="CHEBI:57926"/>
    </ligand>
</feature>
<comment type="similarity">
    <text evidence="2 13">Belongs to the SUA5 family.</text>
</comment>
<keyword evidence="9 13" id="KW-0547">Nucleotide-binding</keyword>
<evidence type="ECO:0000256" key="9">
    <source>
        <dbReference type="ARBA" id="ARBA00022741"/>
    </source>
</evidence>
<feature type="domain" description="YrdC-like" evidence="15">
    <location>
        <begin position="8"/>
        <end position="194"/>
    </location>
</feature>
<dbReference type="InterPro" id="IPR005145">
    <property type="entry name" value="Sua5_C"/>
</dbReference>
<dbReference type="InterPro" id="IPR050156">
    <property type="entry name" value="TC-AMP_synthase_SUA5"/>
</dbReference>
<dbReference type="GO" id="GO:0061710">
    <property type="term" value="F:L-threonylcarbamoyladenylate synthase"/>
    <property type="evidence" value="ECO:0007669"/>
    <property type="project" value="UniProtKB-EC"/>
</dbReference>
<feature type="binding site" evidence="14">
    <location>
        <position position="190"/>
    </location>
    <ligand>
        <name>ATP</name>
        <dbReference type="ChEBI" id="CHEBI:30616"/>
    </ligand>
</feature>
<dbReference type="InterPro" id="IPR010923">
    <property type="entry name" value="T(6)A37_SUA5"/>
</dbReference>